<evidence type="ECO:0000313" key="3">
    <source>
        <dbReference type="Proteomes" id="UP000789572"/>
    </source>
</evidence>
<feature type="compositionally biased region" description="Basic and acidic residues" evidence="1">
    <location>
        <begin position="835"/>
        <end position="849"/>
    </location>
</feature>
<feature type="region of interest" description="Disordered" evidence="1">
    <location>
        <begin position="930"/>
        <end position="991"/>
    </location>
</feature>
<organism evidence="2 3">
    <name type="scientific">Paraglomus occultum</name>
    <dbReference type="NCBI Taxonomy" id="144539"/>
    <lineage>
        <taxon>Eukaryota</taxon>
        <taxon>Fungi</taxon>
        <taxon>Fungi incertae sedis</taxon>
        <taxon>Mucoromycota</taxon>
        <taxon>Glomeromycotina</taxon>
        <taxon>Glomeromycetes</taxon>
        <taxon>Paraglomerales</taxon>
        <taxon>Paraglomeraceae</taxon>
        <taxon>Paraglomus</taxon>
    </lineage>
</organism>
<feature type="compositionally biased region" description="Basic residues" evidence="1">
    <location>
        <begin position="608"/>
        <end position="624"/>
    </location>
</feature>
<evidence type="ECO:0000313" key="2">
    <source>
        <dbReference type="EMBL" id="CAG8501301.1"/>
    </source>
</evidence>
<feature type="compositionally biased region" description="Basic residues" evidence="1">
    <location>
        <begin position="717"/>
        <end position="736"/>
    </location>
</feature>
<feature type="compositionally biased region" description="Low complexity" evidence="1">
    <location>
        <begin position="406"/>
        <end position="416"/>
    </location>
</feature>
<proteinExistence type="predicted"/>
<feature type="compositionally biased region" description="Basic residues" evidence="1">
    <location>
        <begin position="528"/>
        <end position="546"/>
    </location>
</feature>
<feature type="compositionally biased region" description="Polar residues" evidence="1">
    <location>
        <begin position="972"/>
        <end position="991"/>
    </location>
</feature>
<feature type="region of interest" description="Disordered" evidence="1">
    <location>
        <begin position="787"/>
        <end position="897"/>
    </location>
</feature>
<feature type="region of interest" description="Disordered" evidence="1">
    <location>
        <begin position="1141"/>
        <end position="1181"/>
    </location>
</feature>
<feature type="compositionally biased region" description="Polar residues" evidence="1">
    <location>
        <begin position="1164"/>
        <end position="1181"/>
    </location>
</feature>
<feature type="compositionally biased region" description="Polar residues" evidence="1">
    <location>
        <begin position="387"/>
        <end position="397"/>
    </location>
</feature>
<feature type="compositionally biased region" description="Basic residues" evidence="1">
    <location>
        <begin position="634"/>
        <end position="647"/>
    </location>
</feature>
<feature type="region of interest" description="Disordered" evidence="1">
    <location>
        <begin position="1086"/>
        <end position="1127"/>
    </location>
</feature>
<dbReference type="Proteomes" id="UP000789572">
    <property type="component" value="Unassembled WGS sequence"/>
</dbReference>
<feature type="compositionally biased region" description="Polar residues" evidence="1">
    <location>
        <begin position="287"/>
        <end position="307"/>
    </location>
</feature>
<sequence length="1181" mass="131348">MTQQGDLRYQLPTPQDSQLLADIGQAIAKRTQTDENPDRYSGGTYAQEDFDISGHVETANMDNAANDNQQQALTEAMTPLNILSQQLGIQESQSDLHNLRSMVPESLGQKTAEESNNNSTSNTAYVTLRDVERESGSRDFETSSPFEREAIQVVVDNVSLHANSTAELANNNHSTSDGNVINDGQQQELPELGGDEKTTESQISISKSLQMQGHYYQRMADAFANIEFVRLEPGSDDDKPVSARLRKRESYPQYREVLYSTRRHKGKRKKTGRSRSTSVASMDSRGESNISTNNPSQRSRSASVESTASREEPQISIPKRRPRRGRSTSALSRELIISSPRRRLRRSRSVNVVSRGSSTPKRRARRSRSVNVVSREVSTPKRRGRSVNVSREVSTPKSLKRRLPRNRSNSAASTSRIVKRPRGSTSIRGKRRARANKRSTELTSLEEQVEEGTASREDTIDEDSHDINDRSAPETIEEQSDGRNSLQEDDTDGESGSIELKSARSSRGRLRGARRGRGGRRSASTPRVARRSRTPATRGRRPRRANSNKLTSAEVQTEEEAVSKEDTVNEDSHDVNNKSASETMDEHSSFRDDDSDNENSSVELKSVRNPRGRVRGARRGRGSRRGASTSGVTRRSRTLSTRGKRALHANSNKLISAEEQTEEGTISKEDTVDEDSHDANNKSASETMEEQSDEHSSFQEDDSGSESSIELMSIRSPRGKGRRGRGSRGGRGRGSRKGGSPVGRSLSPSISPDVVELIVENPMNPIALDVESTSTVVRRSRTLVTTTSTRTLRANNKSKRQTALEEQAEEGAISKDDTVDEDSHDVNSKSASETIEERPDRQNRFQRDDSDSENSSIELKSIRSPRGRGRGGNRGRGNRNRGRGGRTGELHLKQSLSPSLPSDVVELIAENPTVLENAVKALASTNYDLLGSTTPIASPSTPSSDRARSPNRYRMTPRSPTPSFNYAFDRSASANSSPTPSVGRSSPTSSRTWTDIHWKQLKILYRETRIAYIRSGKEVIGNTEFYQAVANKFCELDSRNLLFLRDLKVRVKSIERAELSRNTERRDSMDSTISYNSVNLFNREYSNLREGSPAGTPKKRKLSEIDSTSETQNAEDEDQHKRKKVYETPTRLSSFISKWFGDRWTSPSGSQVHSPVIGEDENEVNTSELTQSPTPSKNPKD</sequence>
<reference evidence="2" key="1">
    <citation type="submission" date="2021-06" db="EMBL/GenBank/DDBJ databases">
        <authorList>
            <person name="Kallberg Y."/>
            <person name="Tangrot J."/>
            <person name="Rosling A."/>
        </authorList>
    </citation>
    <scope>NUCLEOTIDE SEQUENCE</scope>
    <source>
        <strain evidence="2">IA702</strain>
    </source>
</reference>
<feature type="compositionally biased region" description="Low complexity" evidence="1">
    <location>
        <begin position="349"/>
        <end position="359"/>
    </location>
</feature>
<feature type="compositionally biased region" description="Basic residues" evidence="1">
    <location>
        <begin position="863"/>
        <end position="884"/>
    </location>
</feature>
<protein>
    <submittedName>
        <fullName evidence="2">2450_t:CDS:1</fullName>
    </submittedName>
</protein>
<feature type="compositionally biased region" description="Low complexity" evidence="1">
    <location>
        <begin position="932"/>
        <end position="944"/>
    </location>
</feature>
<feature type="region of interest" description="Disordered" evidence="1">
    <location>
        <begin position="254"/>
        <end position="749"/>
    </location>
</feature>
<feature type="compositionally biased region" description="Polar residues" evidence="1">
    <location>
        <begin position="169"/>
        <end position="188"/>
    </location>
</feature>
<dbReference type="EMBL" id="CAJVPJ010000248">
    <property type="protein sequence ID" value="CAG8501301.1"/>
    <property type="molecule type" value="Genomic_DNA"/>
</dbReference>
<gene>
    <name evidence="2" type="ORF">POCULU_LOCUS2587</name>
</gene>
<name>A0A9N8ZNC4_9GLOM</name>
<accession>A0A9N8ZNC4</accession>
<dbReference type="AlphaFoldDB" id="A0A9N8ZNC4"/>
<keyword evidence="3" id="KW-1185">Reference proteome</keyword>
<feature type="region of interest" description="Disordered" evidence="1">
    <location>
        <begin position="169"/>
        <end position="200"/>
    </location>
</feature>
<feature type="compositionally biased region" description="Basic residues" evidence="1">
    <location>
        <begin position="261"/>
        <end position="273"/>
    </location>
</feature>
<feature type="compositionally biased region" description="Basic and acidic residues" evidence="1">
    <location>
        <begin position="561"/>
        <end position="576"/>
    </location>
</feature>
<feature type="compositionally biased region" description="Basic residues" evidence="1">
    <location>
        <begin position="417"/>
        <end position="437"/>
    </location>
</feature>
<feature type="compositionally biased region" description="Basic residues" evidence="1">
    <location>
        <begin position="504"/>
        <end position="520"/>
    </location>
</feature>
<comment type="caution">
    <text evidence="2">The sequence shown here is derived from an EMBL/GenBank/DDBJ whole genome shotgun (WGS) entry which is preliminary data.</text>
</comment>
<evidence type="ECO:0000256" key="1">
    <source>
        <dbReference type="SAM" id="MobiDB-lite"/>
    </source>
</evidence>
<dbReference type="OrthoDB" id="2424072at2759"/>